<evidence type="ECO:0000256" key="1">
    <source>
        <dbReference type="SAM" id="Phobius"/>
    </source>
</evidence>
<feature type="transmembrane region" description="Helical" evidence="1">
    <location>
        <begin position="180"/>
        <end position="197"/>
    </location>
</feature>
<sequence>MISISIIRTNKLFTHFIAIDNELRVHYLNFYFPFLFRFLFFLLSFFFFYNFFVPTFLVLRSRRLQKPVSQSRHFHRIRPAPHKQQSILRRNASTNPTLLFVFFFLFFLLFRLVLKLNPLKNLSPLATTPLLYHSLFFISHHQLDLSPLSMVTVLYRHQPPSKCRPTRRAPIDILRSSSSLLYFITITTLSVIIMTSTTTHTRRSARQEAVELGPKSSQSFTNRQWKMNPLLIPMRQCLISTLLLLL</sequence>
<keyword evidence="1" id="KW-0472">Membrane</keyword>
<dbReference type="AlphaFoldDB" id="A0A2P5AR28"/>
<name>A0A2P5AR28_PARAD</name>
<organism evidence="2 3">
    <name type="scientific">Parasponia andersonii</name>
    <name type="common">Sponia andersonii</name>
    <dbReference type="NCBI Taxonomy" id="3476"/>
    <lineage>
        <taxon>Eukaryota</taxon>
        <taxon>Viridiplantae</taxon>
        <taxon>Streptophyta</taxon>
        <taxon>Embryophyta</taxon>
        <taxon>Tracheophyta</taxon>
        <taxon>Spermatophyta</taxon>
        <taxon>Magnoliopsida</taxon>
        <taxon>eudicotyledons</taxon>
        <taxon>Gunneridae</taxon>
        <taxon>Pentapetalae</taxon>
        <taxon>rosids</taxon>
        <taxon>fabids</taxon>
        <taxon>Rosales</taxon>
        <taxon>Cannabaceae</taxon>
        <taxon>Parasponia</taxon>
    </lineage>
</organism>
<evidence type="ECO:0008006" key="4">
    <source>
        <dbReference type="Google" id="ProtNLM"/>
    </source>
</evidence>
<evidence type="ECO:0000313" key="3">
    <source>
        <dbReference type="Proteomes" id="UP000237105"/>
    </source>
</evidence>
<keyword evidence="1" id="KW-1133">Transmembrane helix</keyword>
<keyword evidence="1" id="KW-0812">Transmembrane</keyword>
<comment type="caution">
    <text evidence="2">The sequence shown here is derived from an EMBL/GenBank/DDBJ whole genome shotgun (WGS) entry which is preliminary data.</text>
</comment>
<gene>
    <name evidence="2" type="ORF">PanWU01x14_308160</name>
</gene>
<dbReference type="EMBL" id="JXTB01000478">
    <property type="protein sequence ID" value="PON39000.1"/>
    <property type="molecule type" value="Genomic_DNA"/>
</dbReference>
<reference evidence="3" key="1">
    <citation type="submission" date="2016-06" db="EMBL/GenBank/DDBJ databases">
        <title>Parallel loss of symbiosis genes in relatives of nitrogen-fixing non-legume Parasponia.</title>
        <authorList>
            <person name="Van Velzen R."/>
            <person name="Holmer R."/>
            <person name="Bu F."/>
            <person name="Rutten L."/>
            <person name="Van Zeijl A."/>
            <person name="Liu W."/>
            <person name="Santuari L."/>
            <person name="Cao Q."/>
            <person name="Sharma T."/>
            <person name="Shen D."/>
            <person name="Roswanjaya Y."/>
            <person name="Wardhani T."/>
            <person name="Kalhor M.S."/>
            <person name="Jansen J."/>
            <person name="Van den Hoogen J."/>
            <person name="Gungor B."/>
            <person name="Hartog M."/>
            <person name="Hontelez J."/>
            <person name="Verver J."/>
            <person name="Yang W.-C."/>
            <person name="Schijlen E."/>
            <person name="Repin R."/>
            <person name="Schilthuizen M."/>
            <person name="Schranz E."/>
            <person name="Heidstra R."/>
            <person name="Miyata K."/>
            <person name="Fedorova E."/>
            <person name="Kohlen W."/>
            <person name="Bisseling T."/>
            <person name="Smit S."/>
            <person name="Geurts R."/>
        </authorList>
    </citation>
    <scope>NUCLEOTIDE SEQUENCE [LARGE SCALE GENOMIC DNA]</scope>
    <source>
        <strain evidence="3">cv. WU1-14</strain>
    </source>
</reference>
<feature type="transmembrane region" description="Helical" evidence="1">
    <location>
        <begin position="34"/>
        <end position="59"/>
    </location>
</feature>
<accession>A0A2P5AR28</accession>
<dbReference type="Proteomes" id="UP000237105">
    <property type="component" value="Unassembled WGS sequence"/>
</dbReference>
<evidence type="ECO:0000313" key="2">
    <source>
        <dbReference type="EMBL" id="PON39000.1"/>
    </source>
</evidence>
<keyword evidence="3" id="KW-1185">Reference proteome</keyword>
<protein>
    <recommendedName>
        <fullName evidence="4">Transmembrane protein</fullName>
    </recommendedName>
</protein>
<proteinExistence type="predicted"/>
<feature type="transmembrane region" description="Helical" evidence="1">
    <location>
        <begin position="97"/>
        <end position="114"/>
    </location>
</feature>